<name>A0A0W0UHJ4_9GAMM</name>
<feature type="region of interest" description="Disordered" evidence="1">
    <location>
        <begin position="588"/>
        <end position="633"/>
    </location>
</feature>
<feature type="compositionally biased region" description="Acidic residues" evidence="1">
    <location>
        <begin position="623"/>
        <end position="633"/>
    </location>
</feature>
<comment type="caution">
    <text evidence="2">The sequence shown here is derived from an EMBL/GenBank/DDBJ whole genome shotgun (WGS) entry which is preliminary data.</text>
</comment>
<organism evidence="2 3">
    <name type="scientific">Legionella jamestowniensis</name>
    <dbReference type="NCBI Taxonomy" id="455"/>
    <lineage>
        <taxon>Bacteria</taxon>
        <taxon>Pseudomonadati</taxon>
        <taxon>Pseudomonadota</taxon>
        <taxon>Gammaproteobacteria</taxon>
        <taxon>Legionellales</taxon>
        <taxon>Legionellaceae</taxon>
        <taxon>Legionella</taxon>
    </lineage>
</organism>
<dbReference type="Proteomes" id="UP000054715">
    <property type="component" value="Unassembled WGS sequence"/>
</dbReference>
<accession>A0A0W0UHJ4</accession>
<reference evidence="2 3" key="1">
    <citation type="submission" date="2015-11" db="EMBL/GenBank/DDBJ databases">
        <title>Genomic analysis of 38 Legionella species identifies large and diverse effector repertoires.</title>
        <authorList>
            <person name="Burstein D."/>
            <person name="Amaro F."/>
            <person name="Zusman T."/>
            <person name="Lifshitz Z."/>
            <person name="Cohen O."/>
            <person name="Gilbert J.A."/>
            <person name="Pupko T."/>
            <person name="Shuman H.A."/>
            <person name="Segal G."/>
        </authorList>
    </citation>
    <scope>NUCLEOTIDE SEQUENCE [LARGE SCALE GENOMIC DNA]</scope>
    <source>
        <strain evidence="2 3">JA-26-G1-E2</strain>
    </source>
</reference>
<dbReference type="OrthoDB" id="5657207at2"/>
<gene>
    <name evidence="2" type="ORF">Ljam_1305</name>
</gene>
<dbReference type="AlphaFoldDB" id="A0A0W0UHJ4"/>
<dbReference type="RefSeq" id="WP_058449322.1">
    <property type="nucleotide sequence ID" value="NZ_LNYG01000013.1"/>
</dbReference>
<evidence type="ECO:0000256" key="1">
    <source>
        <dbReference type="SAM" id="MobiDB-lite"/>
    </source>
</evidence>
<evidence type="ECO:0000313" key="3">
    <source>
        <dbReference type="Proteomes" id="UP000054715"/>
    </source>
</evidence>
<sequence length="633" mass="72969">MINPDIELSRSFLKSVLLPALEDQSCIKNQMYLNMVTRNPADEDEDEDEVTTKNEEARAGCNELFSMGKNTKSGNYFVSLNLVGLLVSAEDTPPFFITIISRTNDAHLLLDRELDTIAKEFKCDFEHDLKSYEGYEFQNWVSKIPLDIVHINFLKQLFNDNVHVLTLLDTVASKLFVFQAKNNGFRTLMEVLKNIQKAKEINNIVEIQPETLCFKNSSLTKIEFENITAEDLGALISENAYVSMLMSKENYLLLKEYFQQLSKPDVIRVVSEEPFIVELKFVKVNEANQVIIEDFFYQAPLMSGVSTALNEQIDNLTSIFTQFYEASDKKLLQFYKKQFQEHEANSLITLSACKKPHIFNGGYQMEVGLYKIQCQVDYFIYDQREFGAEERILKLAGVKIPEDILRESGDTLLARMMGEAAFRRVVTLDKDKPPIYAGWDYGLCFVDLNLEVKKIYSDRGKDLKNDDLALAIPIKNLTLYFLLRYLDTLQLNQENNAFHEILKLTSNFIIDNQLALPADYHEMFFDSALIPPEYKEKIQLTYQQLLQEQVQTREEYIKLVQEEDKECEFIDLSSSDDDEVIMLIEDDESDEEIESAKESDNSQTVSGRTLFNNRKSSKNSTPEDVDDDQFSPP</sequence>
<dbReference type="EMBL" id="LNYG01000013">
    <property type="protein sequence ID" value="KTD07110.1"/>
    <property type="molecule type" value="Genomic_DNA"/>
</dbReference>
<feature type="compositionally biased region" description="Polar residues" evidence="1">
    <location>
        <begin position="601"/>
        <end position="622"/>
    </location>
</feature>
<evidence type="ECO:0000313" key="2">
    <source>
        <dbReference type="EMBL" id="KTD07110.1"/>
    </source>
</evidence>
<dbReference type="PATRIC" id="fig|455.5.peg.1377"/>
<protein>
    <submittedName>
        <fullName evidence="2">Uncharacterized protein</fullName>
    </submittedName>
</protein>
<proteinExistence type="predicted"/>